<evidence type="ECO:0000259" key="1">
    <source>
        <dbReference type="Pfam" id="PF13182"/>
    </source>
</evidence>
<dbReference type="InterPro" id="IPR025248">
    <property type="entry name" value="DUF4007"/>
</dbReference>
<sequence length="312" mass="35357">MLTSARPHYRFSGHESFACRYAWLPKAYRALRNDPLIFSDEPRAMVELGLGKNMVRSLRFWVEVAGLAEADAERGRGLRTTAFGDALLGEEGADRYLEDRRTLWLLHWKLSSRDEGALFAWDFLFSRWPYPELTRTEALGAFMRESEKLGHDHSQVTLGQHLDVFLHSYLGARSGKTALEDSLDGPLVELELLQPVGERKGEGGRFEPVYSFRREPKGEITAALFDYCVIDFWQRNHPGENSLTLRDIAMAPGSPGQVFKLPEDDVRARLESRDHGYPAPYTYQPSAVQGLLFRTSATVSLEQVYAQELADA</sequence>
<feature type="domain" description="DUF4007" evidence="1">
    <location>
        <begin position="11"/>
        <end position="277"/>
    </location>
</feature>
<protein>
    <recommendedName>
        <fullName evidence="1">DUF4007 domain-containing protein</fullName>
    </recommendedName>
</protein>
<evidence type="ECO:0000313" key="3">
    <source>
        <dbReference type="Proteomes" id="UP000001989"/>
    </source>
</evidence>
<proteinExistence type="predicted"/>
<dbReference type="OrthoDB" id="747541at2"/>
<dbReference type="EMBL" id="CP000700">
    <property type="protein sequence ID" value="ABQ71435.1"/>
    <property type="molecule type" value="Genomic_DNA"/>
</dbReference>
<evidence type="ECO:0000313" key="2">
    <source>
        <dbReference type="EMBL" id="ABQ71435.1"/>
    </source>
</evidence>
<name>A0A9J9LGU6_RHIWR</name>
<dbReference type="AlphaFoldDB" id="A0A9J9LGU6"/>
<gene>
    <name evidence="2" type="ordered locus">Swit_5327</name>
</gene>
<dbReference type="Proteomes" id="UP000001989">
    <property type="component" value="Plasmid pSWIT01"/>
</dbReference>
<keyword evidence="3" id="KW-1185">Reference proteome</keyword>
<organism evidence="2 3">
    <name type="scientific">Rhizorhabdus wittichii (strain DSM 6014 / CCUG 31198 / JCM 15750 / NBRC 105917 / EY 4224 / RW1)</name>
    <name type="common">Sphingomonas wittichii</name>
    <dbReference type="NCBI Taxonomy" id="392499"/>
    <lineage>
        <taxon>Bacteria</taxon>
        <taxon>Pseudomonadati</taxon>
        <taxon>Pseudomonadota</taxon>
        <taxon>Alphaproteobacteria</taxon>
        <taxon>Sphingomonadales</taxon>
        <taxon>Sphingomonadaceae</taxon>
        <taxon>Rhizorhabdus</taxon>
    </lineage>
</organism>
<accession>A0A9J9LGU6</accession>
<keyword evidence="2" id="KW-0614">Plasmid</keyword>
<dbReference type="KEGG" id="swi:Swit_5327"/>
<geneLocation type="plasmid" evidence="2 3">
    <name>pSWIT01</name>
</geneLocation>
<dbReference type="Pfam" id="PF13182">
    <property type="entry name" value="DUF4007"/>
    <property type="match status" value="1"/>
</dbReference>
<reference evidence="2 3" key="1">
    <citation type="journal article" date="2010" name="J. Bacteriol.">
        <title>Genome sequence of the dioxin-mineralizing bacterium Sphingomonas wittichii RW1.</title>
        <authorList>
            <person name="Miller T.R."/>
            <person name="Delcher A.L."/>
            <person name="Salzberg S.L."/>
            <person name="Saunders E."/>
            <person name="Detter J.C."/>
            <person name="Halden R.U."/>
        </authorList>
    </citation>
    <scope>NUCLEOTIDE SEQUENCE [LARGE SCALE GENOMIC DNA]</scope>
    <source>
        <strain evidence="3">DSM 6014 / CCUG 31198 / JCM 15750 / NBRC 105917 / EY 4224 / RW1</strain>
    </source>
</reference>